<dbReference type="STRING" id="1428628.WN71_010010"/>
<dbReference type="InterPro" id="IPR004841">
    <property type="entry name" value="AA-permease/SLC12A_dom"/>
</dbReference>
<evidence type="ECO:0000256" key="1">
    <source>
        <dbReference type="ARBA" id="ARBA00004141"/>
    </source>
</evidence>
<dbReference type="GO" id="GO:0055085">
    <property type="term" value="P:transmembrane transport"/>
    <property type="evidence" value="ECO:0007669"/>
    <property type="project" value="InterPro"/>
</dbReference>
<organism evidence="7 8">
    <name type="scientific">Streptomyces mangrovisoli</name>
    <dbReference type="NCBI Taxonomy" id="1428628"/>
    <lineage>
        <taxon>Bacteria</taxon>
        <taxon>Bacillati</taxon>
        <taxon>Actinomycetota</taxon>
        <taxon>Actinomycetes</taxon>
        <taxon>Kitasatosporales</taxon>
        <taxon>Streptomycetaceae</taxon>
        <taxon>Streptomyces</taxon>
    </lineage>
</organism>
<comment type="subcellular location">
    <subcellularLocation>
        <location evidence="1">Membrane</location>
        <topology evidence="1">Multi-pass membrane protein</topology>
    </subcellularLocation>
</comment>
<proteinExistence type="predicted"/>
<comment type="caution">
    <text evidence="7">The sequence shown here is derived from an EMBL/GenBank/DDBJ whole genome shotgun (WGS) entry which is preliminary data.</text>
</comment>
<evidence type="ECO:0000313" key="7">
    <source>
        <dbReference type="EMBL" id="OIJ68116.1"/>
    </source>
</evidence>
<dbReference type="PANTHER" id="PTHR42770">
    <property type="entry name" value="AMINO ACID TRANSPORTER-RELATED"/>
    <property type="match status" value="1"/>
</dbReference>
<dbReference type="RefSeq" id="WP_046584621.1">
    <property type="nucleotide sequence ID" value="NZ_LAVA02000019.1"/>
</dbReference>
<feature type="transmembrane region" description="Helical" evidence="5">
    <location>
        <begin position="171"/>
        <end position="193"/>
    </location>
</feature>
<feature type="transmembrane region" description="Helical" evidence="5">
    <location>
        <begin position="142"/>
        <end position="159"/>
    </location>
</feature>
<feature type="transmembrane region" description="Helical" evidence="5">
    <location>
        <begin position="205"/>
        <end position="225"/>
    </location>
</feature>
<keyword evidence="8" id="KW-1185">Reference proteome</keyword>
<evidence type="ECO:0000313" key="8">
    <source>
        <dbReference type="Proteomes" id="UP000034196"/>
    </source>
</evidence>
<name>A0A1J4P2Y7_9ACTN</name>
<sequence>MSVTTNEPPQEATPSPAAALRSGSLGTADIAFFVVSAAAPLTVMAGVAPLAILLGGIGAPVGYLLAGITLAVFAVGFTTMSRHIKSGGAFYAYITRGLGRRVGIGAALLALIGYNGMEIGVYGLLGSTFKDTLRALAGTDVPWLPIALAGLLLIGYGGYRSIDFGAKVLGVLLLAETGILVLLAGGVLLKGGAHGLSAATFHPDHILVPGTAAVLAFAFAAFTGFESTVIYRREARDPERTVPRATYLAVGFLGLFYAFIVWVAIQAFGDAEVVAAAAKDPGGLFFTAISTYVGGWAADLMHVFIVTSVIASLLAFHNAINRYALALSEEGLLPARWGRIHPRHRSPYVAGVAQTVLGAAVVLAFWAAGADPYSQLLLWVNTPGMIGLLLLQLLAALAVPCYFRRVRHQEGALRTVVAPIVAAVLLATAIVLVITHIDLFTGASTTVNWILIATAPAVFAAGFPLAGWLRRKRPRVYAEFAAEPAEPADRADVAAPA</sequence>
<dbReference type="GO" id="GO:0016020">
    <property type="term" value="C:membrane"/>
    <property type="evidence" value="ECO:0007669"/>
    <property type="project" value="UniProtKB-SubCell"/>
</dbReference>
<protein>
    <submittedName>
        <fullName evidence="7">Amino acid transporter</fullName>
    </submittedName>
</protein>
<accession>A0A1J4P2Y7</accession>
<reference evidence="7" key="1">
    <citation type="submission" date="2016-10" db="EMBL/GenBank/DDBJ databases">
        <title>Genome sequence of Streptomyces mangrovisoli MUSC 149.</title>
        <authorList>
            <person name="Lee L.-H."/>
            <person name="Ser H.-L."/>
        </authorList>
    </citation>
    <scope>NUCLEOTIDE SEQUENCE [LARGE SCALE GENOMIC DNA]</scope>
    <source>
        <strain evidence="7">MUSC 149</strain>
    </source>
</reference>
<dbReference type="Pfam" id="PF00324">
    <property type="entry name" value="AA_permease"/>
    <property type="match status" value="1"/>
</dbReference>
<evidence type="ECO:0000256" key="5">
    <source>
        <dbReference type="SAM" id="Phobius"/>
    </source>
</evidence>
<feature type="transmembrane region" description="Helical" evidence="5">
    <location>
        <begin position="449"/>
        <end position="469"/>
    </location>
</feature>
<keyword evidence="4 5" id="KW-0472">Membrane</keyword>
<evidence type="ECO:0000259" key="6">
    <source>
        <dbReference type="Pfam" id="PF00324"/>
    </source>
</evidence>
<feature type="domain" description="Amino acid permease/ SLC12A" evidence="6">
    <location>
        <begin position="34"/>
        <end position="450"/>
    </location>
</feature>
<evidence type="ECO:0000256" key="3">
    <source>
        <dbReference type="ARBA" id="ARBA00022989"/>
    </source>
</evidence>
<dbReference type="InterPro" id="IPR050367">
    <property type="entry name" value="APC_superfamily"/>
</dbReference>
<dbReference type="PANTHER" id="PTHR42770:SF16">
    <property type="entry name" value="AMINO ACID PERMEASE"/>
    <property type="match status" value="1"/>
</dbReference>
<gene>
    <name evidence="7" type="ORF">WN71_010010</name>
</gene>
<dbReference type="Proteomes" id="UP000034196">
    <property type="component" value="Unassembled WGS sequence"/>
</dbReference>
<dbReference type="AlphaFoldDB" id="A0A1J4P2Y7"/>
<evidence type="ECO:0000256" key="4">
    <source>
        <dbReference type="ARBA" id="ARBA00023136"/>
    </source>
</evidence>
<feature type="transmembrane region" description="Helical" evidence="5">
    <location>
        <begin position="245"/>
        <end position="265"/>
    </location>
</feature>
<dbReference type="Gene3D" id="1.20.1740.10">
    <property type="entry name" value="Amino acid/polyamine transporter I"/>
    <property type="match status" value="1"/>
</dbReference>
<feature type="transmembrane region" description="Helical" evidence="5">
    <location>
        <begin position="380"/>
        <end position="403"/>
    </location>
</feature>
<feature type="transmembrane region" description="Helical" evidence="5">
    <location>
        <begin position="285"/>
        <end position="316"/>
    </location>
</feature>
<feature type="transmembrane region" description="Helical" evidence="5">
    <location>
        <begin position="415"/>
        <end position="437"/>
    </location>
</feature>
<dbReference type="PIRSF" id="PIRSF006060">
    <property type="entry name" value="AA_transporter"/>
    <property type="match status" value="1"/>
</dbReference>
<dbReference type="EMBL" id="LAVA02000019">
    <property type="protein sequence ID" value="OIJ68116.1"/>
    <property type="molecule type" value="Genomic_DNA"/>
</dbReference>
<feature type="transmembrane region" description="Helical" evidence="5">
    <location>
        <begin position="61"/>
        <end position="81"/>
    </location>
</feature>
<evidence type="ECO:0000256" key="2">
    <source>
        <dbReference type="ARBA" id="ARBA00022692"/>
    </source>
</evidence>
<keyword evidence="2 5" id="KW-0812">Transmembrane</keyword>
<dbReference type="OrthoDB" id="137613at2"/>
<feature type="transmembrane region" description="Helical" evidence="5">
    <location>
        <begin position="348"/>
        <end position="368"/>
    </location>
</feature>
<feature type="transmembrane region" description="Helical" evidence="5">
    <location>
        <begin position="30"/>
        <end position="55"/>
    </location>
</feature>
<feature type="transmembrane region" description="Helical" evidence="5">
    <location>
        <begin position="102"/>
        <end position="122"/>
    </location>
</feature>
<keyword evidence="3 5" id="KW-1133">Transmembrane helix</keyword>